<evidence type="ECO:0000313" key="3">
    <source>
        <dbReference type="Proteomes" id="UP000256645"/>
    </source>
</evidence>
<proteinExistence type="predicted"/>
<dbReference type="Gene3D" id="3.40.50.1820">
    <property type="entry name" value="alpha/beta hydrolase"/>
    <property type="match status" value="1"/>
</dbReference>
<dbReference type="Proteomes" id="UP000256645">
    <property type="component" value="Unassembled WGS sequence"/>
</dbReference>
<dbReference type="AlphaFoldDB" id="A0A3D8SHG6"/>
<dbReference type="SUPFAM" id="SSF53474">
    <property type="entry name" value="alpha/beta-Hydrolases"/>
    <property type="match status" value="1"/>
</dbReference>
<evidence type="ECO:0000313" key="2">
    <source>
        <dbReference type="EMBL" id="RDW85198.1"/>
    </source>
</evidence>
<dbReference type="InterPro" id="IPR029058">
    <property type="entry name" value="AB_hydrolase_fold"/>
</dbReference>
<accession>A0A3D8SHG6</accession>
<dbReference type="EMBL" id="PDLM01000002">
    <property type="protein sequence ID" value="RDW85198.1"/>
    <property type="molecule type" value="Genomic_DNA"/>
</dbReference>
<sequence>MASLQAQEPTPDLPNPLHPSVLARIDPQFAEIYTKYQAPHIRADQVTYEEYNANRSKYTFPIANGPSPDVQKVSIVRIPVSSPPGEIEIQIYEPTATQVQHAGSANPAGLLPGHVNYHGGGWVMGGLKSDEPWCRKACASVGCVVFNIAYRLAPEHAHPTPVLDSWDALQYIIAQGEAQWGLDVRRVSVGGLSAGANIAAVLAILAREERAKGAAAGEKTFPELVLQMLIVPAVDGRYVPVSGSAGADCPYESYRVNEYAPCLPLNRVRWCYNLWLGTEVVARRAAAEQMLASPMVEPDHGGVARASIHVAGVDPLMSEGVKYHEKLVRDGVRSAVKVYEGVGHPWSHWDGELDKAKEFVRDSLAVLRDAYGLNDTAS</sequence>
<gene>
    <name evidence="2" type="ORF">BP6252_02788</name>
</gene>
<organism evidence="2 3">
    <name type="scientific">Coleophoma cylindrospora</name>
    <dbReference type="NCBI Taxonomy" id="1849047"/>
    <lineage>
        <taxon>Eukaryota</taxon>
        <taxon>Fungi</taxon>
        <taxon>Dikarya</taxon>
        <taxon>Ascomycota</taxon>
        <taxon>Pezizomycotina</taxon>
        <taxon>Leotiomycetes</taxon>
        <taxon>Helotiales</taxon>
        <taxon>Dermateaceae</taxon>
        <taxon>Coleophoma</taxon>
    </lineage>
</organism>
<reference evidence="2 3" key="1">
    <citation type="journal article" date="2018" name="IMA Fungus">
        <title>IMA Genome-F 9: Draft genome sequence of Annulohypoxylon stygium, Aspergillus mulundensis, Berkeleyomyces basicola (syn. Thielaviopsis basicola), Ceratocystis smalleyi, two Cercospora beticola strains, Coleophoma cylindrospora, Fusarium fracticaudum, Phialophora cf. hyalina, and Morchella septimelata.</title>
        <authorList>
            <person name="Wingfield B.D."/>
            <person name="Bills G.F."/>
            <person name="Dong Y."/>
            <person name="Huang W."/>
            <person name="Nel W.J."/>
            <person name="Swalarsk-Parry B.S."/>
            <person name="Vaghefi N."/>
            <person name="Wilken P.M."/>
            <person name="An Z."/>
            <person name="de Beer Z.W."/>
            <person name="De Vos L."/>
            <person name="Chen L."/>
            <person name="Duong T.A."/>
            <person name="Gao Y."/>
            <person name="Hammerbacher A."/>
            <person name="Kikkert J.R."/>
            <person name="Li Y."/>
            <person name="Li H."/>
            <person name="Li K."/>
            <person name="Li Q."/>
            <person name="Liu X."/>
            <person name="Ma X."/>
            <person name="Naidoo K."/>
            <person name="Pethybridge S.J."/>
            <person name="Sun J."/>
            <person name="Steenkamp E.T."/>
            <person name="van der Nest M.A."/>
            <person name="van Wyk S."/>
            <person name="Wingfield M.J."/>
            <person name="Xiong C."/>
            <person name="Yue Q."/>
            <person name="Zhang X."/>
        </authorList>
    </citation>
    <scope>NUCLEOTIDE SEQUENCE [LARGE SCALE GENOMIC DNA]</scope>
    <source>
        <strain evidence="2 3">BP6252</strain>
    </source>
</reference>
<keyword evidence="3" id="KW-1185">Reference proteome</keyword>
<feature type="domain" description="Alpha/beta hydrolase fold-3" evidence="1">
    <location>
        <begin position="115"/>
        <end position="346"/>
    </location>
</feature>
<name>A0A3D8SHG6_9HELO</name>
<dbReference type="STRING" id="1849047.A0A3D8SHG6"/>
<dbReference type="InterPro" id="IPR050466">
    <property type="entry name" value="Carboxylest/Gibb_receptor"/>
</dbReference>
<protein>
    <recommendedName>
        <fullName evidence="1">Alpha/beta hydrolase fold-3 domain-containing protein</fullName>
    </recommendedName>
</protein>
<evidence type="ECO:0000259" key="1">
    <source>
        <dbReference type="Pfam" id="PF07859"/>
    </source>
</evidence>
<dbReference type="PANTHER" id="PTHR23024:SF24">
    <property type="entry name" value="ALPHA_BETA HYDROLASE FOLD-3 DOMAIN-CONTAINING PROTEIN"/>
    <property type="match status" value="1"/>
</dbReference>
<comment type="caution">
    <text evidence="2">The sequence shown here is derived from an EMBL/GenBank/DDBJ whole genome shotgun (WGS) entry which is preliminary data.</text>
</comment>
<dbReference type="Pfam" id="PF07859">
    <property type="entry name" value="Abhydrolase_3"/>
    <property type="match status" value="1"/>
</dbReference>
<dbReference type="OrthoDB" id="408631at2759"/>
<dbReference type="PANTHER" id="PTHR23024">
    <property type="entry name" value="ARYLACETAMIDE DEACETYLASE"/>
    <property type="match status" value="1"/>
</dbReference>
<dbReference type="InterPro" id="IPR013094">
    <property type="entry name" value="AB_hydrolase_3"/>
</dbReference>
<dbReference type="GO" id="GO:0016787">
    <property type="term" value="F:hydrolase activity"/>
    <property type="evidence" value="ECO:0007669"/>
    <property type="project" value="InterPro"/>
</dbReference>